<dbReference type="CDD" id="cd06257">
    <property type="entry name" value="DnaJ"/>
    <property type="match status" value="1"/>
</dbReference>
<organism evidence="4 5">
    <name type="scientific">Halobium palmae</name>
    <dbReference type="NCBI Taxonomy" id="1776492"/>
    <lineage>
        <taxon>Archaea</taxon>
        <taxon>Methanobacteriati</taxon>
        <taxon>Methanobacteriota</taxon>
        <taxon>Stenosarchaea group</taxon>
        <taxon>Halobacteria</taxon>
        <taxon>Halobacteriales</taxon>
        <taxon>Haloferacaceae</taxon>
        <taxon>Halobium</taxon>
    </lineage>
</organism>
<comment type="caution">
    <text evidence="4">The sequence shown here is derived from an EMBL/GenBank/DDBJ whole genome shotgun (WGS) entry which is preliminary data.</text>
</comment>
<evidence type="ECO:0000313" key="5">
    <source>
        <dbReference type="Proteomes" id="UP001596328"/>
    </source>
</evidence>
<evidence type="ECO:0000313" key="4">
    <source>
        <dbReference type="EMBL" id="MFC6726960.1"/>
    </source>
</evidence>
<reference evidence="4 5" key="1">
    <citation type="journal article" date="2019" name="Int. J. Syst. Evol. Microbiol.">
        <title>The Global Catalogue of Microorganisms (GCM) 10K type strain sequencing project: providing services to taxonomists for standard genome sequencing and annotation.</title>
        <authorList>
            <consortium name="The Broad Institute Genomics Platform"/>
            <consortium name="The Broad Institute Genome Sequencing Center for Infectious Disease"/>
            <person name="Wu L."/>
            <person name="Ma J."/>
        </authorList>
    </citation>
    <scope>NUCLEOTIDE SEQUENCE [LARGE SCALE GENOMIC DNA]</scope>
    <source>
        <strain evidence="4 5">NBRC 111368</strain>
    </source>
</reference>
<feature type="region of interest" description="Disordered" evidence="2">
    <location>
        <begin position="75"/>
        <end position="99"/>
    </location>
</feature>
<dbReference type="PRINTS" id="PR00625">
    <property type="entry name" value="JDOMAIN"/>
</dbReference>
<dbReference type="SMART" id="SM00271">
    <property type="entry name" value="DnaJ"/>
    <property type="match status" value="1"/>
</dbReference>
<dbReference type="PANTHER" id="PTHR43096">
    <property type="entry name" value="DNAJ HOMOLOG 1, MITOCHONDRIAL-RELATED"/>
    <property type="match status" value="1"/>
</dbReference>
<dbReference type="InterPro" id="IPR001623">
    <property type="entry name" value="DnaJ_domain"/>
</dbReference>
<sequence length="99" mass="11117">MHEDFYELLGVGRDATADELKRAYRKGAREYHPDVNDDDRAGAQFKAVRQAYDVLRDEEERADYDRLGHETYVRKRLGGLPSSSPASPSRGSDEGGSGR</sequence>
<dbReference type="InterPro" id="IPR036869">
    <property type="entry name" value="J_dom_sf"/>
</dbReference>
<keyword evidence="5" id="KW-1185">Reference proteome</keyword>
<keyword evidence="1" id="KW-0143">Chaperone</keyword>
<gene>
    <name evidence="4" type="ORF">ACFQE1_21785</name>
</gene>
<feature type="non-terminal residue" evidence="4">
    <location>
        <position position="99"/>
    </location>
</feature>
<evidence type="ECO:0000259" key="3">
    <source>
        <dbReference type="PROSITE" id="PS50076"/>
    </source>
</evidence>
<dbReference type="Pfam" id="PF00226">
    <property type="entry name" value="DnaJ"/>
    <property type="match status" value="1"/>
</dbReference>
<evidence type="ECO:0000256" key="1">
    <source>
        <dbReference type="ARBA" id="ARBA00023186"/>
    </source>
</evidence>
<dbReference type="Proteomes" id="UP001596328">
    <property type="component" value="Unassembled WGS sequence"/>
</dbReference>
<dbReference type="PANTHER" id="PTHR43096:SF52">
    <property type="entry name" value="DNAJ HOMOLOG 1, MITOCHONDRIAL-RELATED"/>
    <property type="match status" value="1"/>
</dbReference>
<dbReference type="PROSITE" id="PS50076">
    <property type="entry name" value="DNAJ_2"/>
    <property type="match status" value="1"/>
</dbReference>
<accession>A0ABD5S5W0</accession>
<proteinExistence type="predicted"/>
<name>A0ABD5S5W0_9EURY</name>
<dbReference type="AlphaFoldDB" id="A0ABD5S5W0"/>
<dbReference type="SUPFAM" id="SSF46565">
    <property type="entry name" value="Chaperone J-domain"/>
    <property type="match status" value="1"/>
</dbReference>
<dbReference type="PROSITE" id="PS00636">
    <property type="entry name" value="DNAJ_1"/>
    <property type="match status" value="1"/>
</dbReference>
<dbReference type="EMBL" id="JBHSWU010001548">
    <property type="protein sequence ID" value="MFC6726960.1"/>
    <property type="molecule type" value="Genomic_DNA"/>
</dbReference>
<dbReference type="InterPro" id="IPR018253">
    <property type="entry name" value="DnaJ_domain_CS"/>
</dbReference>
<feature type="domain" description="J" evidence="3">
    <location>
        <begin position="4"/>
        <end position="68"/>
    </location>
</feature>
<dbReference type="Gene3D" id="1.10.287.110">
    <property type="entry name" value="DnaJ domain"/>
    <property type="match status" value="1"/>
</dbReference>
<protein>
    <submittedName>
        <fullName evidence="4">DnaJ domain-containing protein</fullName>
    </submittedName>
</protein>
<evidence type="ECO:0000256" key="2">
    <source>
        <dbReference type="SAM" id="MobiDB-lite"/>
    </source>
</evidence>
<feature type="compositionally biased region" description="Low complexity" evidence="2">
    <location>
        <begin position="78"/>
        <end position="90"/>
    </location>
</feature>